<feature type="transmembrane region" description="Helical" evidence="1">
    <location>
        <begin position="12"/>
        <end position="37"/>
    </location>
</feature>
<sequence>MESGLVDLGTTFGAMFVGSMVSLIIYGISCLQCYFYYLNYPGDELHIKMLVLLVWVLDSLHVAFMCHAMYHYLITGYGVPKTLEYGTWSLFGSLALNVTVAFISQWYDQGHQKFATNVYLIISSFFTKRIHDLGPPKVKFLLSTFTASIVLAHFVFGLETAVQFSIKKRFDRLGESNYDCVIPFGVFAVLSDIVIAVALVILLRRNRHVSELEGFADTNNLIHKLVVYAVERCVLTSAVAVLEVILFLLVPGSLFAFAFDFVIGKLYANSLLASLNSRRHLQEWSRHKRLSRSKSPRRGLSTGQISTGLNIAAVDSVDHDLSGFGRGSDDTRRRRFREREKKLPIDTVQLSPFDRKIHISSEKENGFDTLVSRSTTKSHMRRRSMPVMGV</sequence>
<keyword evidence="1" id="KW-0812">Transmembrane</keyword>
<evidence type="ECO:0000313" key="4">
    <source>
        <dbReference type="Proteomes" id="UP001498398"/>
    </source>
</evidence>
<proteinExistence type="predicted"/>
<dbReference type="Pfam" id="PF20152">
    <property type="entry name" value="DUF6534"/>
    <property type="match status" value="1"/>
</dbReference>
<dbReference type="Proteomes" id="UP001498398">
    <property type="component" value="Unassembled WGS sequence"/>
</dbReference>
<feature type="transmembrane region" description="Helical" evidence="1">
    <location>
        <begin position="85"/>
        <end position="103"/>
    </location>
</feature>
<keyword evidence="1" id="KW-1133">Transmembrane helix</keyword>
<keyword evidence="1" id="KW-0472">Membrane</keyword>
<feature type="transmembrane region" description="Helical" evidence="1">
    <location>
        <begin position="181"/>
        <end position="204"/>
    </location>
</feature>
<evidence type="ECO:0000256" key="1">
    <source>
        <dbReference type="SAM" id="Phobius"/>
    </source>
</evidence>
<gene>
    <name evidence="3" type="ORF">VKT23_011404</name>
</gene>
<feature type="domain" description="DUF6534" evidence="2">
    <location>
        <begin position="188"/>
        <end position="280"/>
    </location>
</feature>
<evidence type="ECO:0000313" key="3">
    <source>
        <dbReference type="EMBL" id="KAK7454651.1"/>
    </source>
</evidence>
<protein>
    <recommendedName>
        <fullName evidence="2">DUF6534 domain-containing protein</fullName>
    </recommendedName>
</protein>
<comment type="caution">
    <text evidence="3">The sequence shown here is derived from an EMBL/GenBank/DDBJ whole genome shotgun (WGS) entry which is preliminary data.</text>
</comment>
<accession>A0ABR1JBW8</accession>
<dbReference type="PANTHER" id="PTHR40465">
    <property type="entry name" value="CHROMOSOME 1, WHOLE GENOME SHOTGUN SEQUENCE"/>
    <property type="match status" value="1"/>
</dbReference>
<name>A0ABR1JBW8_9AGAR</name>
<reference evidence="3 4" key="1">
    <citation type="submission" date="2024-01" db="EMBL/GenBank/DDBJ databases">
        <title>A draft genome for the cacao thread blight pathogen Marasmiellus scandens.</title>
        <authorList>
            <person name="Baruah I.K."/>
            <person name="Leung J."/>
            <person name="Bukari Y."/>
            <person name="Amoako-Attah I."/>
            <person name="Meinhardt L.W."/>
            <person name="Bailey B.A."/>
            <person name="Cohen S.P."/>
        </authorList>
    </citation>
    <scope>NUCLEOTIDE SEQUENCE [LARGE SCALE GENOMIC DNA]</scope>
    <source>
        <strain evidence="3 4">GH-19</strain>
    </source>
</reference>
<feature type="transmembrane region" description="Helical" evidence="1">
    <location>
        <begin position="138"/>
        <end position="161"/>
    </location>
</feature>
<organism evidence="3 4">
    <name type="scientific">Marasmiellus scandens</name>
    <dbReference type="NCBI Taxonomy" id="2682957"/>
    <lineage>
        <taxon>Eukaryota</taxon>
        <taxon>Fungi</taxon>
        <taxon>Dikarya</taxon>
        <taxon>Basidiomycota</taxon>
        <taxon>Agaricomycotina</taxon>
        <taxon>Agaricomycetes</taxon>
        <taxon>Agaricomycetidae</taxon>
        <taxon>Agaricales</taxon>
        <taxon>Marasmiineae</taxon>
        <taxon>Omphalotaceae</taxon>
        <taxon>Marasmiellus</taxon>
    </lineage>
</organism>
<feature type="transmembrane region" description="Helical" evidence="1">
    <location>
        <begin position="225"/>
        <end position="248"/>
    </location>
</feature>
<dbReference type="PANTHER" id="PTHR40465:SF1">
    <property type="entry name" value="DUF6534 DOMAIN-CONTAINING PROTEIN"/>
    <property type="match status" value="1"/>
</dbReference>
<keyword evidence="4" id="KW-1185">Reference proteome</keyword>
<dbReference type="EMBL" id="JBANRG010000024">
    <property type="protein sequence ID" value="KAK7454651.1"/>
    <property type="molecule type" value="Genomic_DNA"/>
</dbReference>
<dbReference type="InterPro" id="IPR045339">
    <property type="entry name" value="DUF6534"/>
</dbReference>
<feature type="transmembrane region" description="Helical" evidence="1">
    <location>
        <begin position="49"/>
        <end position="73"/>
    </location>
</feature>
<evidence type="ECO:0000259" key="2">
    <source>
        <dbReference type="Pfam" id="PF20152"/>
    </source>
</evidence>